<evidence type="ECO:0000256" key="1">
    <source>
        <dbReference type="ARBA" id="ARBA00009684"/>
    </source>
</evidence>
<gene>
    <name evidence="9 12" type="primary">ispE</name>
    <name evidence="12" type="ORF">Pan54_29310</name>
</gene>
<dbReference type="SUPFAM" id="SSF54211">
    <property type="entry name" value="Ribosomal protein S5 domain 2-like"/>
    <property type="match status" value="1"/>
</dbReference>
<feature type="active site" evidence="9">
    <location>
        <position position="16"/>
    </location>
</feature>
<evidence type="ECO:0000313" key="13">
    <source>
        <dbReference type="Proteomes" id="UP000316095"/>
    </source>
</evidence>
<evidence type="ECO:0000256" key="6">
    <source>
        <dbReference type="ARBA" id="ARBA00022777"/>
    </source>
</evidence>
<name>A0A5C5XGT1_9PLAN</name>
<comment type="similarity">
    <text evidence="1 9">Belongs to the GHMP kinase family. IspE subfamily.</text>
</comment>
<evidence type="ECO:0000256" key="5">
    <source>
        <dbReference type="ARBA" id="ARBA00022741"/>
    </source>
</evidence>
<evidence type="ECO:0000259" key="11">
    <source>
        <dbReference type="Pfam" id="PF08544"/>
    </source>
</evidence>
<keyword evidence="7 9" id="KW-0067">ATP-binding</keyword>
<dbReference type="InterPro" id="IPR014721">
    <property type="entry name" value="Ribsml_uS5_D2-typ_fold_subgr"/>
</dbReference>
<dbReference type="GO" id="GO:0019288">
    <property type="term" value="P:isopentenyl diphosphate biosynthetic process, methylerythritol 4-phosphate pathway"/>
    <property type="evidence" value="ECO:0007669"/>
    <property type="project" value="UniProtKB-UniRule"/>
</dbReference>
<dbReference type="Gene3D" id="3.30.70.890">
    <property type="entry name" value="GHMP kinase, C-terminal domain"/>
    <property type="match status" value="1"/>
</dbReference>
<dbReference type="EC" id="2.7.1.148" evidence="2 9"/>
<dbReference type="PANTHER" id="PTHR43527:SF2">
    <property type="entry name" value="4-DIPHOSPHOCYTIDYL-2-C-METHYL-D-ERYTHRITOL KINASE, CHLOROPLASTIC"/>
    <property type="match status" value="1"/>
</dbReference>
<dbReference type="InterPro" id="IPR013750">
    <property type="entry name" value="GHMP_kinase_C_dom"/>
</dbReference>
<dbReference type="RefSeq" id="WP_146504076.1">
    <property type="nucleotide sequence ID" value="NZ_SJPG01000001.1"/>
</dbReference>
<sequence length="297" mass="32437">MHTGFELPLVLQAPAKLNLFLKILGKRSDGFHEIETLMQTLDLHDTLRFLSSSSGKVSLQIDHVSPWQAAREVLPTDQRNLIVRAALLLKERTNCQAGVEILLRKRIPSQAGLGGGSSDAATTLLALNKLWKLELSPSELILMAAELGSDIPFFVTRQSMAIGYGRGEQLQAVSGKPISYVLVKPDSGLSTAEVYSNCTVSLFPHSSKELLNALHGPNLSRVKYHLHNSLQEPAEQLNEDVQTVLSVMQQQDFLATMMSGSGTACFGICRNRREANSVANKLRSLSLGTVIVAHSRV</sequence>
<evidence type="ECO:0000256" key="4">
    <source>
        <dbReference type="ARBA" id="ARBA00022679"/>
    </source>
</evidence>
<dbReference type="InterPro" id="IPR036554">
    <property type="entry name" value="GHMP_kinase_C_sf"/>
</dbReference>
<comment type="pathway">
    <text evidence="9">Isoprenoid biosynthesis; isopentenyl diphosphate biosynthesis via DXP pathway; isopentenyl diphosphate from 1-deoxy-D-xylulose 5-phosphate: step 3/6.</text>
</comment>
<keyword evidence="6 9" id="KW-0418">Kinase</keyword>
<accession>A0A5C5XGT1</accession>
<dbReference type="OrthoDB" id="9809438at2"/>
<keyword evidence="9" id="KW-0414">Isoprene biosynthesis</keyword>
<feature type="domain" description="GHMP kinase N-terminal" evidence="10">
    <location>
        <begin position="80"/>
        <end position="155"/>
    </location>
</feature>
<dbReference type="Gene3D" id="3.30.230.10">
    <property type="match status" value="1"/>
</dbReference>
<comment type="caution">
    <text evidence="12">The sequence shown here is derived from an EMBL/GenBank/DDBJ whole genome shotgun (WGS) entry which is preliminary data.</text>
</comment>
<evidence type="ECO:0000256" key="2">
    <source>
        <dbReference type="ARBA" id="ARBA00012052"/>
    </source>
</evidence>
<keyword evidence="5 9" id="KW-0547">Nucleotide-binding</keyword>
<feature type="domain" description="GHMP kinase C-terminal" evidence="11">
    <location>
        <begin position="227"/>
        <end position="284"/>
    </location>
</feature>
<dbReference type="NCBIfam" id="TIGR00154">
    <property type="entry name" value="ispE"/>
    <property type="match status" value="1"/>
</dbReference>
<organism evidence="12 13">
    <name type="scientific">Rubinisphaera italica</name>
    <dbReference type="NCBI Taxonomy" id="2527969"/>
    <lineage>
        <taxon>Bacteria</taxon>
        <taxon>Pseudomonadati</taxon>
        <taxon>Planctomycetota</taxon>
        <taxon>Planctomycetia</taxon>
        <taxon>Planctomycetales</taxon>
        <taxon>Planctomycetaceae</taxon>
        <taxon>Rubinisphaera</taxon>
    </lineage>
</organism>
<comment type="function">
    <text evidence="9">Catalyzes the phosphorylation of the position 2 hydroxy group of 4-diphosphocytidyl-2C-methyl-D-erythritol.</text>
</comment>
<dbReference type="PIRSF" id="PIRSF010376">
    <property type="entry name" value="IspE"/>
    <property type="match status" value="1"/>
</dbReference>
<protein>
    <recommendedName>
        <fullName evidence="3 9">4-diphosphocytidyl-2-C-methyl-D-erythritol kinase</fullName>
        <shortName evidence="9">CMK</shortName>
        <ecNumber evidence="2 9">2.7.1.148</ecNumber>
    </recommendedName>
    <alternativeName>
        <fullName evidence="8 9">4-(cytidine-5'-diphospho)-2-C-methyl-D-erythritol kinase</fullName>
    </alternativeName>
</protein>
<keyword evidence="4 9" id="KW-0808">Transferase</keyword>
<dbReference type="HAMAP" id="MF_00061">
    <property type="entry name" value="IspE"/>
    <property type="match status" value="1"/>
</dbReference>
<dbReference type="GO" id="GO:0016114">
    <property type="term" value="P:terpenoid biosynthetic process"/>
    <property type="evidence" value="ECO:0007669"/>
    <property type="project" value="UniProtKB-UniRule"/>
</dbReference>
<evidence type="ECO:0000256" key="8">
    <source>
        <dbReference type="ARBA" id="ARBA00032554"/>
    </source>
</evidence>
<feature type="active site" evidence="9">
    <location>
        <position position="150"/>
    </location>
</feature>
<evidence type="ECO:0000313" key="12">
    <source>
        <dbReference type="EMBL" id="TWT62190.1"/>
    </source>
</evidence>
<proteinExistence type="inferred from homology"/>
<dbReference type="InterPro" id="IPR006204">
    <property type="entry name" value="GHMP_kinase_N_dom"/>
</dbReference>
<dbReference type="EMBL" id="SJPG01000001">
    <property type="protein sequence ID" value="TWT62190.1"/>
    <property type="molecule type" value="Genomic_DNA"/>
</dbReference>
<dbReference type="Proteomes" id="UP000316095">
    <property type="component" value="Unassembled WGS sequence"/>
</dbReference>
<dbReference type="GO" id="GO:0005524">
    <property type="term" value="F:ATP binding"/>
    <property type="evidence" value="ECO:0007669"/>
    <property type="project" value="UniProtKB-UniRule"/>
</dbReference>
<dbReference type="AlphaFoldDB" id="A0A5C5XGT1"/>
<feature type="binding site" evidence="9">
    <location>
        <begin position="108"/>
        <end position="118"/>
    </location>
    <ligand>
        <name>ATP</name>
        <dbReference type="ChEBI" id="CHEBI:30616"/>
    </ligand>
</feature>
<evidence type="ECO:0000256" key="3">
    <source>
        <dbReference type="ARBA" id="ARBA00017473"/>
    </source>
</evidence>
<dbReference type="InterPro" id="IPR020568">
    <property type="entry name" value="Ribosomal_Su5_D2-typ_SF"/>
</dbReference>
<evidence type="ECO:0000256" key="7">
    <source>
        <dbReference type="ARBA" id="ARBA00022840"/>
    </source>
</evidence>
<reference evidence="12 13" key="1">
    <citation type="submission" date="2019-02" db="EMBL/GenBank/DDBJ databases">
        <title>Deep-cultivation of Planctomycetes and their phenomic and genomic characterization uncovers novel biology.</title>
        <authorList>
            <person name="Wiegand S."/>
            <person name="Jogler M."/>
            <person name="Boedeker C."/>
            <person name="Pinto D."/>
            <person name="Vollmers J."/>
            <person name="Rivas-Marin E."/>
            <person name="Kohn T."/>
            <person name="Peeters S.H."/>
            <person name="Heuer A."/>
            <person name="Rast P."/>
            <person name="Oberbeckmann S."/>
            <person name="Bunk B."/>
            <person name="Jeske O."/>
            <person name="Meyerdierks A."/>
            <person name="Storesund J.E."/>
            <person name="Kallscheuer N."/>
            <person name="Luecker S."/>
            <person name="Lage O.M."/>
            <person name="Pohl T."/>
            <person name="Merkel B.J."/>
            <person name="Hornburger P."/>
            <person name="Mueller R.-W."/>
            <person name="Bruemmer F."/>
            <person name="Labrenz M."/>
            <person name="Spormann A.M."/>
            <person name="Op Den Camp H."/>
            <person name="Overmann J."/>
            <person name="Amann R."/>
            <person name="Jetten M.S.M."/>
            <person name="Mascher T."/>
            <person name="Medema M.H."/>
            <person name="Devos D.P."/>
            <person name="Kaster A.-K."/>
            <person name="Ovreas L."/>
            <person name="Rohde M."/>
            <person name="Galperin M.Y."/>
            <person name="Jogler C."/>
        </authorList>
    </citation>
    <scope>NUCLEOTIDE SEQUENCE [LARGE SCALE GENOMIC DNA]</scope>
    <source>
        <strain evidence="12 13">Pan54</strain>
    </source>
</reference>
<evidence type="ECO:0000256" key="9">
    <source>
        <dbReference type="HAMAP-Rule" id="MF_00061"/>
    </source>
</evidence>
<evidence type="ECO:0000259" key="10">
    <source>
        <dbReference type="Pfam" id="PF00288"/>
    </source>
</evidence>
<dbReference type="GO" id="GO:0050515">
    <property type="term" value="F:4-(cytidine 5'-diphospho)-2-C-methyl-D-erythritol kinase activity"/>
    <property type="evidence" value="ECO:0007669"/>
    <property type="project" value="UniProtKB-UniRule"/>
</dbReference>
<dbReference type="SUPFAM" id="SSF55060">
    <property type="entry name" value="GHMP Kinase, C-terminal domain"/>
    <property type="match status" value="1"/>
</dbReference>
<keyword evidence="13" id="KW-1185">Reference proteome</keyword>
<dbReference type="PANTHER" id="PTHR43527">
    <property type="entry name" value="4-DIPHOSPHOCYTIDYL-2-C-METHYL-D-ERYTHRITOL KINASE, CHLOROPLASTIC"/>
    <property type="match status" value="1"/>
</dbReference>
<dbReference type="InterPro" id="IPR004424">
    <property type="entry name" value="IspE"/>
</dbReference>
<dbReference type="Pfam" id="PF08544">
    <property type="entry name" value="GHMP_kinases_C"/>
    <property type="match status" value="1"/>
</dbReference>
<dbReference type="Pfam" id="PF00288">
    <property type="entry name" value="GHMP_kinases_N"/>
    <property type="match status" value="1"/>
</dbReference>
<comment type="catalytic activity">
    <reaction evidence="9">
        <text>4-CDP-2-C-methyl-D-erythritol + ATP = 4-CDP-2-C-methyl-D-erythritol 2-phosphate + ADP + H(+)</text>
        <dbReference type="Rhea" id="RHEA:18437"/>
        <dbReference type="ChEBI" id="CHEBI:15378"/>
        <dbReference type="ChEBI" id="CHEBI:30616"/>
        <dbReference type="ChEBI" id="CHEBI:57823"/>
        <dbReference type="ChEBI" id="CHEBI:57919"/>
        <dbReference type="ChEBI" id="CHEBI:456216"/>
        <dbReference type="EC" id="2.7.1.148"/>
    </reaction>
</comment>
<dbReference type="UniPathway" id="UPA00056">
    <property type="reaction ID" value="UER00094"/>
</dbReference>